<dbReference type="GeneID" id="25153414"/>
<dbReference type="Gene3D" id="1.10.8.60">
    <property type="match status" value="1"/>
</dbReference>
<dbReference type="InterPro" id="IPR003593">
    <property type="entry name" value="AAA+_ATPase"/>
</dbReference>
<dbReference type="InterPro" id="IPR050304">
    <property type="entry name" value="MT-severing_AAA_ATPase"/>
</dbReference>
<dbReference type="Pfam" id="PF09336">
    <property type="entry name" value="Vps4_C"/>
    <property type="match status" value="1"/>
</dbReference>
<keyword evidence="6" id="KW-0131">Cell cycle</keyword>
<dbReference type="AlphaFoldDB" id="A0A097QV08"/>
<dbReference type="PROSITE" id="PS00674">
    <property type="entry name" value="AAA"/>
    <property type="match status" value="1"/>
</dbReference>
<proteinExistence type="inferred from homology"/>
<evidence type="ECO:0000256" key="3">
    <source>
        <dbReference type="ARBA" id="ARBA00023054"/>
    </source>
</evidence>
<keyword evidence="7" id="KW-1185">Reference proteome</keyword>
<dbReference type="RefSeq" id="WP_050003284.1">
    <property type="nucleotide sequence ID" value="NZ_CP008887.1"/>
</dbReference>
<sequence length="397" mass="45416">MSVDLSGPLMSAFRKAKREFEDAIKKGDKETARKKALECSRILKQLSKYDEFNRESYLQKSKKWKAIAKDIEAGRYGVRQKHRPMKEGGNGRNEDGVEEEDKFKQYVENLIVKSKVRWSDIGGLEDVKMLMMETIVISALQRPESIQPWKGILLFGPPGTGKTLLASAAAGSLNATFFSVKASNVLSKYFGESTKIISALYEVARERAPSIVFLDEIDALTTKRSGDQSEASRRMLATLLTELDGFQDKKSDLLVLTLAATNTPWDLDEAVLSRFPRRIYIPLPDKRATKEIIKINTRGLDISRLDLDAIAEESVRRLYSGRDIKNLCQEAIWNMIREENRDLHKLAELPFQELRKRSLKTRPLEMRDFEAAFKRIKSPLTRKDIERYEKWAEEFGG</sequence>
<feature type="domain" description="AAA+ ATPase" evidence="5">
    <location>
        <begin position="148"/>
        <end position="285"/>
    </location>
</feature>
<dbReference type="GO" id="GO:0005524">
    <property type="term" value="F:ATP binding"/>
    <property type="evidence" value="ECO:0007669"/>
    <property type="project" value="UniProtKB-KW"/>
</dbReference>
<evidence type="ECO:0000256" key="4">
    <source>
        <dbReference type="RuleBase" id="RU003651"/>
    </source>
</evidence>
<evidence type="ECO:0000313" key="6">
    <source>
        <dbReference type="EMBL" id="AIU70311.1"/>
    </source>
</evidence>
<keyword evidence="6" id="KW-0132">Cell division</keyword>
<dbReference type="PANTHER" id="PTHR23074:SF83">
    <property type="entry name" value="VACUOLAR PROTEIN SORTING-ASSOCIATED PROTEIN 4A"/>
    <property type="match status" value="1"/>
</dbReference>
<dbReference type="STRING" id="1505907.TEU_08195"/>
<dbReference type="SUPFAM" id="SSF52540">
    <property type="entry name" value="P-loop containing nucleoside triphosphate hydrolases"/>
    <property type="match status" value="1"/>
</dbReference>
<dbReference type="InterPro" id="IPR015415">
    <property type="entry name" value="Spast_Vps4_C"/>
</dbReference>
<comment type="similarity">
    <text evidence="4">Belongs to the AAA ATPase family.</text>
</comment>
<evidence type="ECO:0000313" key="7">
    <source>
        <dbReference type="Proteomes" id="UP000029980"/>
    </source>
</evidence>
<gene>
    <name evidence="6" type="ORF">TEU_08195</name>
</gene>
<dbReference type="GO" id="GO:0051301">
    <property type="term" value="P:cell division"/>
    <property type="evidence" value="ECO:0007669"/>
    <property type="project" value="UniProtKB-KW"/>
</dbReference>
<dbReference type="InterPro" id="IPR003959">
    <property type="entry name" value="ATPase_AAA_core"/>
</dbReference>
<dbReference type="EMBL" id="CP008887">
    <property type="protein sequence ID" value="AIU70311.1"/>
    <property type="molecule type" value="Genomic_DNA"/>
</dbReference>
<keyword evidence="3" id="KW-0175">Coiled coil</keyword>
<accession>A0A097QV08</accession>
<dbReference type="Proteomes" id="UP000029980">
    <property type="component" value="Chromosome"/>
</dbReference>
<protein>
    <submittedName>
        <fullName evidence="6">Cell division protein</fullName>
    </submittedName>
</protein>
<evidence type="ECO:0000256" key="1">
    <source>
        <dbReference type="ARBA" id="ARBA00022741"/>
    </source>
</evidence>
<dbReference type="Pfam" id="PF00004">
    <property type="entry name" value="AAA"/>
    <property type="match status" value="1"/>
</dbReference>
<dbReference type="GO" id="GO:0016887">
    <property type="term" value="F:ATP hydrolysis activity"/>
    <property type="evidence" value="ECO:0007669"/>
    <property type="project" value="InterPro"/>
</dbReference>
<dbReference type="KEGG" id="teu:TEU_08195"/>
<dbReference type="SMART" id="SM00382">
    <property type="entry name" value="AAA"/>
    <property type="match status" value="1"/>
</dbReference>
<reference evidence="6 7" key="1">
    <citation type="journal article" date="2015" name="Int. J. Syst. Evol. Microbiol.">
        <title>Thermococcus eurythermalis sp. nov., a conditional piezophilic hyperthermophilic archaeon with a wide temperature range isolated from an oil-immersed chimney in the Guaymas Basin.</title>
        <authorList>
            <person name="Zhao W."/>
            <person name="Zeng X."/>
            <person name="Xiao X."/>
        </authorList>
    </citation>
    <scope>NUCLEOTIDE SEQUENCE [LARGE SCALE GENOMIC DNA]</scope>
    <source>
        <strain evidence="6 7">A501</strain>
    </source>
</reference>
<organism evidence="6 7">
    <name type="scientific">Thermococcus eurythermalis</name>
    <dbReference type="NCBI Taxonomy" id="1505907"/>
    <lineage>
        <taxon>Archaea</taxon>
        <taxon>Methanobacteriati</taxon>
        <taxon>Methanobacteriota</taxon>
        <taxon>Thermococci</taxon>
        <taxon>Thermococcales</taxon>
        <taxon>Thermococcaceae</taxon>
        <taxon>Thermococcus</taxon>
    </lineage>
</organism>
<dbReference type="Gene3D" id="3.40.50.300">
    <property type="entry name" value="P-loop containing nucleotide triphosphate hydrolases"/>
    <property type="match status" value="1"/>
</dbReference>
<dbReference type="InterPro" id="IPR027417">
    <property type="entry name" value="P-loop_NTPase"/>
</dbReference>
<dbReference type="OrthoDB" id="77269at2157"/>
<keyword evidence="2 4" id="KW-0067">ATP-binding</keyword>
<evidence type="ECO:0000259" key="5">
    <source>
        <dbReference type="SMART" id="SM00382"/>
    </source>
</evidence>
<name>A0A097QV08_9EURY</name>
<dbReference type="PANTHER" id="PTHR23074">
    <property type="entry name" value="AAA DOMAIN-CONTAINING"/>
    <property type="match status" value="1"/>
</dbReference>
<dbReference type="HOGENOM" id="CLU_000688_21_2_2"/>
<evidence type="ECO:0000256" key="2">
    <source>
        <dbReference type="ARBA" id="ARBA00022840"/>
    </source>
</evidence>
<dbReference type="FunFam" id="3.40.50.300:FF:001025">
    <property type="entry name" value="ATPase family, AAA domain-containing 2B"/>
    <property type="match status" value="1"/>
</dbReference>
<dbReference type="InterPro" id="IPR003960">
    <property type="entry name" value="ATPase_AAA_CS"/>
</dbReference>
<keyword evidence="1 4" id="KW-0547">Nucleotide-binding</keyword>